<dbReference type="InterPro" id="IPR010065">
    <property type="entry name" value="AA_ABC_transptr_permease_3TM"/>
</dbReference>
<dbReference type="GO" id="GO:0043190">
    <property type="term" value="C:ATP-binding cassette (ABC) transporter complex"/>
    <property type="evidence" value="ECO:0007669"/>
    <property type="project" value="InterPro"/>
</dbReference>
<feature type="transmembrane region" description="Helical" evidence="8">
    <location>
        <begin position="346"/>
        <end position="370"/>
    </location>
</feature>
<evidence type="ECO:0000256" key="7">
    <source>
        <dbReference type="ARBA" id="ARBA00023136"/>
    </source>
</evidence>
<evidence type="ECO:0000313" key="11">
    <source>
        <dbReference type="Proteomes" id="UP000199658"/>
    </source>
</evidence>
<dbReference type="RefSeq" id="WP_245781017.1">
    <property type="nucleotide sequence ID" value="NZ_FOYO01000001.1"/>
</dbReference>
<keyword evidence="4" id="KW-1003">Cell membrane</keyword>
<reference evidence="11" key="1">
    <citation type="submission" date="2016-10" db="EMBL/GenBank/DDBJ databases">
        <authorList>
            <person name="Varghese N."/>
            <person name="Submissions S."/>
        </authorList>
    </citation>
    <scope>NUCLEOTIDE SEQUENCE [LARGE SCALE GENOMIC DNA]</scope>
    <source>
        <strain evidence="11">DSM 26921</strain>
    </source>
</reference>
<keyword evidence="5 8" id="KW-0812">Transmembrane</keyword>
<dbReference type="GO" id="GO:0006865">
    <property type="term" value="P:amino acid transport"/>
    <property type="evidence" value="ECO:0007669"/>
    <property type="project" value="TreeGrafter"/>
</dbReference>
<dbReference type="Pfam" id="PF00528">
    <property type="entry name" value="BPD_transp_1"/>
    <property type="match status" value="1"/>
</dbReference>
<dbReference type="GO" id="GO:0022857">
    <property type="term" value="F:transmembrane transporter activity"/>
    <property type="evidence" value="ECO:0007669"/>
    <property type="project" value="InterPro"/>
</dbReference>
<feature type="transmembrane region" description="Helical" evidence="8">
    <location>
        <begin position="113"/>
        <end position="133"/>
    </location>
</feature>
<keyword evidence="3 8" id="KW-0813">Transport</keyword>
<dbReference type="InterPro" id="IPR043429">
    <property type="entry name" value="ArtM/GltK/GlnP/TcyL/YhdX-like"/>
</dbReference>
<feature type="transmembrane region" description="Helical" evidence="8">
    <location>
        <begin position="192"/>
        <end position="212"/>
    </location>
</feature>
<dbReference type="STRING" id="670154.SAMN04488002_3602"/>
<feature type="domain" description="ABC transmembrane type-1" evidence="9">
    <location>
        <begin position="311"/>
        <end position="506"/>
    </location>
</feature>
<feature type="transmembrane region" description="Helical" evidence="8">
    <location>
        <begin position="382"/>
        <end position="402"/>
    </location>
</feature>
<dbReference type="PANTHER" id="PTHR30614">
    <property type="entry name" value="MEMBRANE COMPONENT OF AMINO ACID ABC TRANSPORTER"/>
    <property type="match status" value="1"/>
</dbReference>
<feature type="transmembrane region" description="Helical" evidence="8">
    <location>
        <begin position="266"/>
        <end position="291"/>
    </location>
</feature>
<dbReference type="NCBIfam" id="TIGR01726">
    <property type="entry name" value="HEQRo_perm_3TM"/>
    <property type="match status" value="1"/>
</dbReference>
<dbReference type="Gene3D" id="1.10.3720.10">
    <property type="entry name" value="MetI-like"/>
    <property type="match status" value="1"/>
</dbReference>
<name>A0A1I6HYX6_9RHOB</name>
<evidence type="ECO:0000259" key="9">
    <source>
        <dbReference type="PROSITE" id="PS50928"/>
    </source>
</evidence>
<keyword evidence="7 8" id="KW-0472">Membrane</keyword>
<feature type="transmembrane region" description="Helical" evidence="8">
    <location>
        <begin position="232"/>
        <end position="259"/>
    </location>
</feature>
<gene>
    <name evidence="10" type="ORF">SAMN04488002_3602</name>
</gene>
<comment type="subcellular location">
    <subcellularLocation>
        <location evidence="1">Cell inner membrane</location>
        <topology evidence="1">Multi-pass membrane protein</topology>
    </subcellularLocation>
    <subcellularLocation>
        <location evidence="8">Cell membrane</location>
        <topology evidence="8">Multi-pass membrane protein</topology>
    </subcellularLocation>
</comment>
<accession>A0A1I6HYX6</accession>
<evidence type="ECO:0000256" key="5">
    <source>
        <dbReference type="ARBA" id="ARBA00022692"/>
    </source>
</evidence>
<evidence type="ECO:0000313" key="10">
    <source>
        <dbReference type="EMBL" id="SFR59651.1"/>
    </source>
</evidence>
<proteinExistence type="inferred from homology"/>
<protein>
    <submittedName>
        <fullName evidence="10">L-glutamine ABC transporter membrane protein /L-glutamate ABC transporter membrane protein /L-aspartate ABC transporter membrane protein /L-asparagine ABC transporter membrane protein</fullName>
    </submittedName>
</protein>
<dbReference type="Proteomes" id="UP000199658">
    <property type="component" value="Unassembled WGS sequence"/>
</dbReference>
<dbReference type="InterPro" id="IPR000515">
    <property type="entry name" value="MetI-like"/>
</dbReference>
<evidence type="ECO:0000256" key="1">
    <source>
        <dbReference type="ARBA" id="ARBA00004429"/>
    </source>
</evidence>
<dbReference type="SUPFAM" id="SSF161098">
    <property type="entry name" value="MetI-like"/>
    <property type="match status" value="1"/>
</dbReference>
<keyword evidence="6 8" id="KW-1133">Transmembrane helix</keyword>
<dbReference type="InterPro" id="IPR035906">
    <property type="entry name" value="MetI-like_sf"/>
</dbReference>
<feature type="transmembrane region" description="Helical" evidence="8">
    <location>
        <begin position="41"/>
        <end position="66"/>
    </location>
</feature>
<keyword evidence="11" id="KW-1185">Reference proteome</keyword>
<sequence>MSDTHAQTVAFVRETAIPPSPPPVSEAGAIKWVRENLFSGIFNTVLTLVALYVVVRFAVFVFPWFYNGVWEAGSRKECIDILREAGKGTGACFAVLVDRWDHLVFGFKYPPDGYWRILVAFLLLIVAVAPALFSNLPRKMLLFTAIYPFLAFWLIWGGSLWMPLTILGLVIATMFVFRLISAQIPVNVRQIISAIIGVICGAGLTYLLFIGAKELVFIANSVGTEGLIATVAYGVFWLMAIFAGVFCIPMGMFVGYAIYNSYEDGGLVSIVASLLFGYLAFTYLLGPIWMALNAVVPIELQAVASRDMGGFMLNMLLGTICVSLSIPLGILLALGRQSPMPLIKGVCVVFIEFIRGVPLITLLFVANVMLAYFLPPSSNFDLILRVIIMITMFSSAYIAEVIRGGLAALPKGQYEAADSLGLDYGQATRLIILPQALKISIPGIVNVAVGLFKDTTLVSIISMFDLVGMIRGPIQNSTEWTSVYWEVYGFGALLFFVVCYSISQYSQWLERQLNTSHH</sequence>
<comment type="similarity">
    <text evidence="2">Belongs to the binding-protein-dependent transport system permease family. HisMQ subfamily.</text>
</comment>
<evidence type="ECO:0000256" key="8">
    <source>
        <dbReference type="RuleBase" id="RU363032"/>
    </source>
</evidence>
<feature type="transmembrane region" description="Helical" evidence="8">
    <location>
        <begin position="439"/>
        <end position="463"/>
    </location>
</feature>
<organism evidence="10 11">
    <name type="scientific">Litoreibacter janthinus</name>
    <dbReference type="NCBI Taxonomy" id="670154"/>
    <lineage>
        <taxon>Bacteria</taxon>
        <taxon>Pseudomonadati</taxon>
        <taxon>Pseudomonadota</taxon>
        <taxon>Alphaproteobacteria</taxon>
        <taxon>Rhodobacterales</taxon>
        <taxon>Roseobacteraceae</taxon>
        <taxon>Litoreibacter</taxon>
    </lineage>
</organism>
<evidence type="ECO:0000256" key="6">
    <source>
        <dbReference type="ARBA" id="ARBA00022989"/>
    </source>
</evidence>
<feature type="transmembrane region" description="Helical" evidence="8">
    <location>
        <begin position="483"/>
        <end position="502"/>
    </location>
</feature>
<feature type="transmembrane region" description="Helical" evidence="8">
    <location>
        <begin position="311"/>
        <end position="334"/>
    </location>
</feature>
<evidence type="ECO:0000256" key="3">
    <source>
        <dbReference type="ARBA" id="ARBA00022448"/>
    </source>
</evidence>
<dbReference type="CDD" id="cd06261">
    <property type="entry name" value="TM_PBP2"/>
    <property type="match status" value="1"/>
</dbReference>
<dbReference type="PANTHER" id="PTHR30614:SF41">
    <property type="entry name" value="INNER MEMBRANE AMINO-ACID ABC TRANSPORTER PERMEASE PROTEIN YHDY"/>
    <property type="match status" value="1"/>
</dbReference>
<evidence type="ECO:0000256" key="2">
    <source>
        <dbReference type="ARBA" id="ARBA00010072"/>
    </source>
</evidence>
<dbReference type="AlphaFoldDB" id="A0A1I6HYX6"/>
<dbReference type="EMBL" id="FOYO01000001">
    <property type="protein sequence ID" value="SFR59651.1"/>
    <property type="molecule type" value="Genomic_DNA"/>
</dbReference>
<evidence type="ECO:0000256" key="4">
    <source>
        <dbReference type="ARBA" id="ARBA00022475"/>
    </source>
</evidence>
<dbReference type="PROSITE" id="PS50928">
    <property type="entry name" value="ABC_TM1"/>
    <property type="match status" value="1"/>
</dbReference>